<keyword evidence="2" id="KW-1185">Reference proteome</keyword>
<evidence type="ECO:0000313" key="2">
    <source>
        <dbReference type="Proteomes" id="UP001152795"/>
    </source>
</evidence>
<name>A0A6S7GBX5_PARCT</name>
<dbReference type="AlphaFoldDB" id="A0A6S7GBX5"/>
<evidence type="ECO:0000313" key="1">
    <source>
        <dbReference type="EMBL" id="CAB3989245.1"/>
    </source>
</evidence>
<dbReference type="EMBL" id="CACRXK020001450">
    <property type="protein sequence ID" value="CAB3989245.1"/>
    <property type="molecule type" value="Genomic_DNA"/>
</dbReference>
<organism evidence="1 2">
    <name type="scientific">Paramuricea clavata</name>
    <name type="common">Red gorgonian</name>
    <name type="synonym">Violescent sea-whip</name>
    <dbReference type="NCBI Taxonomy" id="317549"/>
    <lineage>
        <taxon>Eukaryota</taxon>
        <taxon>Metazoa</taxon>
        <taxon>Cnidaria</taxon>
        <taxon>Anthozoa</taxon>
        <taxon>Octocorallia</taxon>
        <taxon>Malacalcyonacea</taxon>
        <taxon>Plexauridae</taxon>
        <taxon>Paramuricea</taxon>
    </lineage>
</organism>
<comment type="caution">
    <text evidence="1">The sequence shown here is derived from an EMBL/GenBank/DDBJ whole genome shotgun (WGS) entry which is preliminary data.</text>
</comment>
<dbReference type="Proteomes" id="UP001152795">
    <property type="component" value="Unassembled WGS sequence"/>
</dbReference>
<proteinExistence type="predicted"/>
<accession>A0A6S7GBX5</accession>
<reference evidence="1" key="1">
    <citation type="submission" date="2020-04" db="EMBL/GenBank/DDBJ databases">
        <authorList>
            <person name="Alioto T."/>
            <person name="Alioto T."/>
            <person name="Gomez Garrido J."/>
        </authorList>
    </citation>
    <scope>NUCLEOTIDE SEQUENCE</scope>
    <source>
        <strain evidence="1">A484AB</strain>
    </source>
</reference>
<sequence>MRVDGKIPVDNRMFSQHGAAEFRRCVTFVSQMPDVRKQNMELGGELSANSHCQKSSVELSNGETMEVLLQEETVISALYCDSSFYSVIGPEFCLVFDIMYTKTRTEAIAESFYHVQKHKMDVTRYGGKARGLERRHMPVYKDKRSWRSICAKW</sequence>
<gene>
    <name evidence="1" type="ORF">PACLA_8A024775</name>
</gene>
<protein>
    <submittedName>
        <fullName evidence="1">Uncharacterized protein</fullName>
    </submittedName>
</protein>